<gene>
    <name evidence="1" type="ORF">ASPFODRAFT_66547</name>
</gene>
<organism evidence="1 2">
    <name type="scientific">Aspergillus luchuensis (strain CBS 106.47)</name>
    <dbReference type="NCBI Taxonomy" id="1137211"/>
    <lineage>
        <taxon>Eukaryota</taxon>
        <taxon>Fungi</taxon>
        <taxon>Dikarya</taxon>
        <taxon>Ascomycota</taxon>
        <taxon>Pezizomycotina</taxon>
        <taxon>Eurotiomycetes</taxon>
        <taxon>Eurotiomycetidae</taxon>
        <taxon>Eurotiales</taxon>
        <taxon>Aspergillaceae</taxon>
        <taxon>Aspergillus</taxon>
        <taxon>Aspergillus subgen. Circumdati</taxon>
    </lineage>
</organism>
<proteinExistence type="predicted"/>
<reference evidence="2" key="1">
    <citation type="journal article" date="2017" name="Genome Biol.">
        <title>Comparative genomics reveals high biological diversity and specific adaptations in the industrially and medically important fungal genus Aspergillus.</title>
        <authorList>
            <person name="de Vries R.P."/>
            <person name="Riley R."/>
            <person name="Wiebenga A."/>
            <person name="Aguilar-Osorio G."/>
            <person name="Amillis S."/>
            <person name="Uchima C.A."/>
            <person name="Anderluh G."/>
            <person name="Asadollahi M."/>
            <person name="Askin M."/>
            <person name="Barry K."/>
            <person name="Battaglia E."/>
            <person name="Bayram O."/>
            <person name="Benocci T."/>
            <person name="Braus-Stromeyer S.A."/>
            <person name="Caldana C."/>
            <person name="Canovas D."/>
            <person name="Cerqueira G.C."/>
            <person name="Chen F."/>
            <person name="Chen W."/>
            <person name="Choi C."/>
            <person name="Clum A."/>
            <person name="Dos Santos R.A."/>
            <person name="Damasio A.R."/>
            <person name="Diallinas G."/>
            <person name="Emri T."/>
            <person name="Fekete E."/>
            <person name="Flipphi M."/>
            <person name="Freyberg S."/>
            <person name="Gallo A."/>
            <person name="Gournas C."/>
            <person name="Habgood R."/>
            <person name="Hainaut M."/>
            <person name="Harispe M.L."/>
            <person name="Henrissat B."/>
            <person name="Hilden K.S."/>
            <person name="Hope R."/>
            <person name="Hossain A."/>
            <person name="Karabika E."/>
            <person name="Karaffa L."/>
            <person name="Karanyi Z."/>
            <person name="Krasevec N."/>
            <person name="Kuo A."/>
            <person name="Kusch H."/>
            <person name="LaButti K."/>
            <person name="Lagendijk E.L."/>
            <person name="Lapidus A."/>
            <person name="Levasseur A."/>
            <person name="Lindquist E."/>
            <person name="Lipzen A."/>
            <person name="Logrieco A.F."/>
            <person name="MacCabe A."/>
            <person name="Maekelae M.R."/>
            <person name="Malavazi I."/>
            <person name="Melin P."/>
            <person name="Meyer V."/>
            <person name="Mielnichuk N."/>
            <person name="Miskei M."/>
            <person name="Molnar A.P."/>
            <person name="Mule G."/>
            <person name="Ngan C.Y."/>
            <person name="Orejas M."/>
            <person name="Orosz E."/>
            <person name="Ouedraogo J.P."/>
            <person name="Overkamp K.M."/>
            <person name="Park H.-S."/>
            <person name="Perrone G."/>
            <person name="Piumi F."/>
            <person name="Punt P.J."/>
            <person name="Ram A.F."/>
            <person name="Ramon A."/>
            <person name="Rauscher S."/>
            <person name="Record E."/>
            <person name="Riano-Pachon D.M."/>
            <person name="Robert V."/>
            <person name="Roehrig J."/>
            <person name="Ruller R."/>
            <person name="Salamov A."/>
            <person name="Salih N.S."/>
            <person name="Samson R.A."/>
            <person name="Sandor E."/>
            <person name="Sanguinetti M."/>
            <person name="Schuetze T."/>
            <person name="Sepcic K."/>
            <person name="Shelest E."/>
            <person name="Sherlock G."/>
            <person name="Sophianopoulou V."/>
            <person name="Squina F.M."/>
            <person name="Sun H."/>
            <person name="Susca A."/>
            <person name="Todd R.B."/>
            <person name="Tsang A."/>
            <person name="Unkles S.E."/>
            <person name="van de Wiele N."/>
            <person name="van Rossen-Uffink D."/>
            <person name="Oliveira J.V."/>
            <person name="Vesth T.C."/>
            <person name="Visser J."/>
            <person name="Yu J.-H."/>
            <person name="Zhou M."/>
            <person name="Andersen M.R."/>
            <person name="Archer D.B."/>
            <person name="Baker S.E."/>
            <person name="Benoit I."/>
            <person name="Brakhage A.A."/>
            <person name="Braus G.H."/>
            <person name="Fischer R."/>
            <person name="Frisvad J.C."/>
            <person name="Goldman G.H."/>
            <person name="Houbraken J."/>
            <person name="Oakley B."/>
            <person name="Pocsi I."/>
            <person name="Scazzocchio C."/>
            <person name="Seiboth B."/>
            <person name="vanKuyk P.A."/>
            <person name="Wortman J."/>
            <person name="Dyer P.S."/>
            <person name="Grigoriev I.V."/>
        </authorList>
    </citation>
    <scope>NUCLEOTIDE SEQUENCE [LARGE SCALE GENOMIC DNA]</scope>
    <source>
        <strain evidence="2">CBS 106.47</strain>
    </source>
</reference>
<protein>
    <submittedName>
        <fullName evidence="1">Uncharacterized protein</fullName>
    </submittedName>
</protein>
<evidence type="ECO:0000313" key="2">
    <source>
        <dbReference type="Proteomes" id="UP000184063"/>
    </source>
</evidence>
<sequence>MDASTTADGFHDRILHQIHRVLFDFLQESSDTTTTPMRILSDTPNSILDPKDYLTSIRPFVTEIQNCVREYYNANIKTCFIAVNIYPGKHSYFVVDLNNTEYDYQTAHHECKNISGNPFISYAYQKETLGFIENGSWMDNLLRLLGLCIMATVGILSRWLMIIVIQVDSIVILEALNVDDDVPGVFQICCIDDAVMGFDASGDS</sequence>
<dbReference type="EMBL" id="KV878236">
    <property type="protein sequence ID" value="OJZ92083.1"/>
    <property type="molecule type" value="Genomic_DNA"/>
</dbReference>
<evidence type="ECO:0000313" key="1">
    <source>
        <dbReference type="EMBL" id="OJZ92083.1"/>
    </source>
</evidence>
<dbReference type="AlphaFoldDB" id="A0A1M3TZA1"/>
<dbReference type="VEuPathDB" id="FungiDB:ASPFODRAFT_66547"/>
<dbReference type="Proteomes" id="UP000184063">
    <property type="component" value="Unassembled WGS sequence"/>
</dbReference>
<accession>A0A1M3TZA1</accession>
<name>A0A1M3TZA1_ASPLC</name>
<dbReference type="OrthoDB" id="4243861at2759"/>